<organism evidence="8 9">
    <name type="scientific">Natronomonas salsuginis</name>
    <dbReference type="NCBI Taxonomy" id="2217661"/>
    <lineage>
        <taxon>Archaea</taxon>
        <taxon>Methanobacteriati</taxon>
        <taxon>Methanobacteriota</taxon>
        <taxon>Stenosarchaea group</taxon>
        <taxon>Halobacteria</taxon>
        <taxon>Halobacteriales</taxon>
        <taxon>Natronomonadaceae</taxon>
        <taxon>Natronomonas</taxon>
    </lineage>
</organism>
<dbReference type="GO" id="GO:0005886">
    <property type="term" value="C:plasma membrane"/>
    <property type="evidence" value="ECO:0007669"/>
    <property type="project" value="UniProtKB-SubCell"/>
</dbReference>
<evidence type="ECO:0000256" key="3">
    <source>
        <dbReference type="ARBA" id="ARBA00022692"/>
    </source>
</evidence>
<keyword evidence="5 7" id="KW-0472">Membrane</keyword>
<evidence type="ECO:0000313" key="9">
    <source>
        <dbReference type="Proteomes" id="UP000308037"/>
    </source>
</evidence>
<evidence type="ECO:0000256" key="5">
    <source>
        <dbReference type="ARBA" id="ARBA00023136"/>
    </source>
</evidence>
<dbReference type="PANTHER" id="PTHR30213:SF0">
    <property type="entry name" value="UPF0761 MEMBRANE PROTEIN YIHY"/>
    <property type="match status" value="1"/>
</dbReference>
<evidence type="ECO:0000256" key="4">
    <source>
        <dbReference type="ARBA" id="ARBA00022989"/>
    </source>
</evidence>
<evidence type="ECO:0000256" key="7">
    <source>
        <dbReference type="SAM" id="Phobius"/>
    </source>
</evidence>
<comment type="caution">
    <text evidence="8">The sequence shown here is derived from an EMBL/GenBank/DDBJ whole genome shotgun (WGS) entry which is preliminary data.</text>
</comment>
<dbReference type="PANTHER" id="PTHR30213">
    <property type="entry name" value="INNER MEMBRANE PROTEIN YHJD"/>
    <property type="match status" value="1"/>
</dbReference>
<keyword evidence="6" id="KW-0175">Coiled coil</keyword>
<feature type="transmembrane region" description="Helical" evidence="7">
    <location>
        <begin position="40"/>
        <end position="63"/>
    </location>
</feature>
<dbReference type="Proteomes" id="UP000308037">
    <property type="component" value="Unassembled WGS sequence"/>
</dbReference>
<evidence type="ECO:0000256" key="1">
    <source>
        <dbReference type="ARBA" id="ARBA00004651"/>
    </source>
</evidence>
<dbReference type="NCBIfam" id="TIGR00765">
    <property type="entry name" value="yihY_not_rbn"/>
    <property type="match status" value="1"/>
</dbReference>
<proteinExistence type="predicted"/>
<sequence>MYRSPISANVKGYVDRTVAIVRGVAAGARSDRVTFIAAGLAYYAFISLIPLLLLVLVVTSLFGDSQLVGTFVAAITNALGDEAGLAIANALSGAAGRGGATVFGVAALLWSGLKLFRGLDVAFSEVYGHPGPKSFVAQIRNAVVTLGGVGVAVTATVVVGSLIAGLGIGSIVETPTGIGLVGNVGLVVGLSAAFLPLYYVLPGVDLPVREAIPGAVFAAIGWTALQTGFRIYVTVAGSYEAYGVIGGVLLLVTFLYFGALVLLVGAVLNAVLAGRADERTGLAAPPEESTPEPTAVLSRIMTRDRPDDEASAEELRDELEQLYDELDRFEDRIDDRTIHREEIERDLKRYVRARIRRGKARGWGPYLVLLYGTAMTLGAFYFLSSGWAILAMLVIWLSTLGLYALMLVVGTTVTVAGLPGRLKDRFDSR</sequence>
<keyword evidence="3 7" id="KW-0812">Transmembrane</keyword>
<evidence type="ECO:0000256" key="6">
    <source>
        <dbReference type="SAM" id="Coils"/>
    </source>
</evidence>
<accession>A0A4U5J8Y3</accession>
<keyword evidence="4 7" id="KW-1133">Transmembrane helix</keyword>
<feature type="transmembrane region" description="Helical" evidence="7">
    <location>
        <begin position="389"/>
        <end position="419"/>
    </location>
</feature>
<feature type="transmembrane region" description="Helical" evidence="7">
    <location>
        <begin position="178"/>
        <end position="199"/>
    </location>
</feature>
<gene>
    <name evidence="8" type="ORF">DM868_10405</name>
</gene>
<feature type="transmembrane region" description="Helical" evidence="7">
    <location>
        <begin position="211"/>
        <end position="232"/>
    </location>
</feature>
<feature type="transmembrane region" description="Helical" evidence="7">
    <location>
        <begin position="83"/>
        <end position="110"/>
    </location>
</feature>
<evidence type="ECO:0000313" key="8">
    <source>
        <dbReference type="EMBL" id="TKR25184.1"/>
    </source>
</evidence>
<dbReference type="InterPro" id="IPR017039">
    <property type="entry name" value="Virul_fac_BrkB"/>
</dbReference>
<protein>
    <submittedName>
        <fullName evidence="8">YihY/virulence factor BrkB family protein</fullName>
    </submittedName>
</protein>
<evidence type="ECO:0000256" key="2">
    <source>
        <dbReference type="ARBA" id="ARBA00022475"/>
    </source>
</evidence>
<comment type="subcellular location">
    <subcellularLocation>
        <location evidence="1">Cell membrane</location>
        <topology evidence="1">Multi-pass membrane protein</topology>
    </subcellularLocation>
</comment>
<feature type="transmembrane region" description="Helical" evidence="7">
    <location>
        <begin position="244"/>
        <end position="272"/>
    </location>
</feature>
<dbReference type="Pfam" id="PF03631">
    <property type="entry name" value="Virul_fac_BrkB"/>
    <property type="match status" value="1"/>
</dbReference>
<name>A0A4U5J8Y3_9EURY</name>
<dbReference type="EMBL" id="QKNX01000004">
    <property type="protein sequence ID" value="TKR25184.1"/>
    <property type="molecule type" value="Genomic_DNA"/>
</dbReference>
<dbReference type="OrthoDB" id="202693at2157"/>
<feature type="transmembrane region" description="Helical" evidence="7">
    <location>
        <begin position="143"/>
        <end position="172"/>
    </location>
</feature>
<reference evidence="8 9" key="1">
    <citation type="submission" date="2019-04" db="EMBL/GenBank/DDBJ databases">
        <title>Natronomonas sp. F20-122 a newhaloarchaeon isolated from a saline saltern of Isla Bacuta, Huelva, Spain.</title>
        <authorList>
            <person name="Duran-Viseras A."/>
            <person name="Sanchez-Porro C."/>
            <person name="Ventosa A."/>
        </authorList>
    </citation>
    <scope>NUCLEOTIDE SEQUENCE [LARGE SCALE GENOMIC DNA]</scope>
    <source>
        <strain evidence="8 9">F20-122</strain>
    </source>
</reference>
<feature type="coiled-coil region" evidence="6">
    <location>
        <begin position="305"/>
        <end position="332"/>
    </location>
</feature>
<keyword evidence="2" id="KW-1003">Cell membrane</keyword>
<feature type="transmembrane region" description="Helical" evidence="7">
    <location>
        <begin position="363"/>
        <end position="383"/>
    </location>
</feature>
<dbReference type="AlphaFoldDB" id="A0A4U5J8Y3"/>
<keyword evidence="9" id="KW-1185">Reference proteome</keyword>